<dbReference type="InterPro" id="IPR049802">
    <property type="entry name" value="RhsC-like_FIX"/>
</dbReference>
<reference evidence="2" key="1">
    <citation type="submission" date="2020-07" db="EMBL/GenBank/DDBJ databases">
        <title>A pangenomic view of the genus Pectobacterium provides insights into genome organization, phylogeny, and virulence.</title>
        <authorList>
            <person name="Jonkheer E."/>
            <person name="Brankovics B."/>
            <person name="Houwers I."/>
            <person name="Van Der Wolf J."/>
            <person name="Bonants P."/>
            <person name="Vreeburg R."/>
            <person name="Bollema R."/>
            <person name="De Haan J."/>
            <person name="Berke L."/>
            <person name="De Ridder D."/>
            <person name="Smit S."/>
            <person name="Van Der Lee T.A.J."/>
        </authorList>
    </citation>
    <scope>NUCLEOTIDE SEQUENCE</scope>
    <source>
        <strain evidence="2">NAK:433</strain>
    </source>
</reference>
<dbReference type="Proteomes" id="UP000768524">
    <property type="component" value="Unassembled WGS sequence"/>
</dbReference>
<dbReference type="AlphaFoldDB" id="A0AAE2WI42"/>
<evidence type="ECO:0000256" key="1">
    <source>
        <dbReference type="SAM" id="MobiDB-lite"/>
    </source>
</evidence>
<gene>
    <name evidence="2" type="ORF">H4F45_20385</name>
</gene>
<dbReference type="SUPFAM" id="SSF49478">
    <property type="entry name" value="Cna protein B-type domain"/>
    <property type="match status" value="1"/>
</dbReference>
<comment type="caution">
    <text evidence="2">The sequence shown here is derived from an EMBL/GenBank/DDBJ whole genome shotgun (WGS) entry which is preliminary data.</text>
</comment>
<accession>A0AAE2WI42</accession>
<feature type="compositionally biased region" description="Polar residues" evidence="1">
    <location>
        <begin position="495"/>
        <end position="508"/>
    </location>
</feature>
<sequence>MSQDKSSALAASGDAAKRNFTTDNKISGGCTTCGCEILVYYHYDSGDPIPNAPFQLTDSNNHEIRGKTDENGLFFIHDMGCRTYELILGEGSDTFDPKETVQNNPVLMSNPAYASFAGEYFSLFVILRAQGLVEYGSVQQSVRMPLSTIPDQYKPALKRFWELERQLYRSDSELQREIRRIQHQQAAEVASKASSIDNAVLLFCEVILGCIPVVGQVIDVYFLGKWCWDSYEDAELLNDTMHQIDGVLCVIGFVPGAGDALKVSGNAITQALRKLKGAKGNKQQHIEEATQIIRSLSNGNIVNWLMGIRSDIRIYADKGKKILETMKAALDLLVKGVSGERSWIVVLMADSFRAMVNVLEKLISMFTVVTGLIEAEFAEFIPQIMTQVIGSARPKGSCELSAMTVQKGGSGDYRTEEEITEFNQRAEKPGGLTMAEAGMMSSIGIFSAMPGKGGKNRVGMASQGGKHSTSAPHASQRPHTPSEQHHSTSSETSPNTKPQPKSESSSDK</sequence>
<name>A0AAE2WI42_9GAMM</name>
<feature type="region of interest" description="Disordered" evidence="1">
    <location>
        <begin position="448"/>
        <end position="508"/>
    </location>
</feature>
<dbReference type="CDD" id="cd20746">
    <property type="entry name" value="FIX_Ntox15_NUC_DUF4112_RhsA-like"/>
    <property type="match status" value="1"/>
</dbReference>
<protein>
    <submittedName>
        <fullName evidence="2">Uncharacterized protein</fullName>
    </submittedName>
</protein>
<evidence type="ECO:0000313" key="2">
    <source>
        <dbReference type="EMBL" id="MBN3053772.1"/>
    </source>
</evidence>
<organism evidence="2 3">
    <name type="scientific">Pectobacterium brasiliense</name>
    <dbReference type="NCBI Taxonomy" id="180957"/>
    <lineage>
        <taxon>Bacteria</taxon>
        <taxon>Pseudomonadati</taxon>
        <taxon>Pseudomonadota</taxon>
        <taxon>Gammaproteobacteria</taxon>
        <taxon>Enterobacterales</taxon>
        <taxon>Pectobacteriaceae</taxon>
        <taxon>Pectobacterium</taxon>
    </lineage>
</organism>
<proteinExistence type="predicted"/>
<evidence type="ECO:0000313" key="3">
    <source>
        <dbReference type="Proteomes" id="UP000768524"/>
    </source>
</evidence>
<dbReference type="EMBL" id="JACGEP010000091">
    <property type="protein sequence ID" value="MBN3053772.1"/>
    <property type="molecule type" value="Genomic_DNA"/>
</dbReference>
<feature type="non-terminal residue" evidence="2">
    <location>
        <position position="508"/>
    </location>
</feature>